<dbReference type="SMART" id="SM01017">
    <property type="entry name" value="Arrestin_C"/>
    <property type="match status" value="1"/>
</dbReference>
<dbReference type="UCSC" id="R06B9.3">
    <property type="organism name" value="c. elegans"/>
</dbReference>
<evidence type="ECO:0000313" key="5">
    <source>
        <dbReference type="Proteomes" id="UP000001940"/>
    </source>
</evidence>
<dbReference type="GO" id="GO:0005737">
    <property type="term" value="C:cytoplasm"/>
    <property type="evidence" value="ECO:0000318"/>
    <property type="project" value="GO_Central"/>
</dbReference>
<evidence type="ECO:0000259" key="3">
    <source>
        <dbReference type="SMART" id="SM01017"/>
    </source>
</evidence>
<protein>
    <submittedName>
        <fullName evidence="4">Arrestin C-terminal-like domain-containing protein</fullName>
    </submittedName>
</protein>
<accession>O17982</accession>
<dbReference type="PANTHER" id="PTHR11188:SF155">
    <property type="entry name" value="ARRESTIN C-TERMINAL-LIKE DOMAIN-CONTAINING PROTEIN"/>
    <property type="match status" value="1"/>
</dbReference>
<proteinExistence type="evidence at protein level"/>
<dbReference type="PeptideAtlas" id="O17982"/>
<evidence type="ECO:0000313" key="4">
    <source>
        <dbReference type="EMBL" id="CAB05787.1"/>
    </source>
</evidence>
<dbReference type="HOGENOM" id="CLU_039221_0_0_1"/>
<dbReference type="AGR" id="WB:WBGene00011054"/>
<keyword evidence="7" id="KW-1267">Proteomics identification</keyword>
<dbReference type="Pfam" id="PF00339">
    <property type="entry name" value="Arrestin_N"/>
    <property type="match status" value="1"/>
</dbReference>
<gene>
    <name evidence="4 6" type="primary">arrd-13</name>
    <name evidence="4" type="ORF">CELE_R06B9.3</name>
    <name evidence="6" type="ORF">R06B9.3</name>
</gene>
<dbReference type="KEGG" id="cel:CELE_R06B9.3"/>
<organism evidence="4 5">
    <name type="scientific">Caenorhabditis elegans</name>
    <dbReference type="NCBI Taxonomy" id="6239"/>
    <lineage>
        <taxon>Eukaryota</taxon>
        <taxon>Metazoa</taxon>
        <taxon>Ecdysozoa</taxon>
        <taxon>Nematoda</taxon>
        <taxon>Chromadorea</taxon>
        <taxon>Rhabditida</taxon>
        <taxon>Rhabditina</taxon>
        <taxon>Rhabditomorpha</taxon>
        <taxon>Rhabditoidea</taxon>
        <taxon>Rhabditidae</taxon>
        <taxon>Peloderinae</taxon>
        <taxon>Caenorhabditis</taxon>
    </lineage>
</organism>
<dbReference type="OMA" id="TMVVIYY"/>
<evidence type="ECO:0000256" key="2">
    <source>
        <dbReference type="SAM" id="MobiDB-lite"/>
    </source>
</evidence>
<dbReference type="PhylomeDB" id="O17982"/>
<dbReference type="EMBL" id="BX284602">
    <property type="protein sequence ID" value="CAB05787.1"/>
    <property type="molecule type" value="Genomic_DNA"/>
</dbReference>
<feature type="region of interest" description="Disordered" evidence="2">
    <location>
        <begin position="417"/>
        <end position="460"/>
    </location>
</feature>
<dbReference type="Pfam" id="PF02752">
    <property type="entry name" value="Arrestin_C"/>
    <property type="match status" value="1"/>
</dbReference>
<dbReference type="Bgee" id="WBGene00011054">
    <property type="expression patterns" value="Expressed in germ line (C elegans) and 4 other cell types or tissues"/>
</dbReference>
<dbReference type="PIR" id="T23955">
    <property type="entry name" value="T23955"/>
</dbReference>
<name>O17982_CAEEL</name>
<dbReference type="GO" id="GO:0015031">
    <property type="term" value="P:protein transport"/>
    <property type="evidence" value="ECO:0000318"/>
    <property type="project" value="GO_Central"/>
</dbReference>
<dbReference type="Proteomes" id="UP000001940">
    <property type="component" value="Chromosome II"/>
</dbReference>
<dbReference type="OrthoDB" id="2333384at2759"/>
<dbReference type="SUPFAM" id="SSF81296">
    <property type="entry name" value="E set domains"/>
    <property type="match status" value="2"/>
</dbReference>
<dbReference type="SMR" id="O17982"/>
<keyword evidence="5" id="KW-1185">Reference proteome</keyword>
<dbReference type="STRING" id="6239.R06B9.3.1"/>
<reference evidence="4 5" key="1">
    <citation type="journal article" date="1998" name="Science">
        <title>Genome sequence of the nematode C. elegans: a platform for investigating biology.</title>
        <authorList>
            <consortium name="The C. elegans sequencing consortium"/>
            <person name="Sulson J.E."/>
            <person name="Waterston R."/>
        </authorList>
    </citation>
    <scope>NUCLEOTIDE SEQUENCE [LARGE SCALE GENOMIC DNA]</scope>
    <source>
        <strain evidence="4 5">Bristol N2</strain>
    </source>
</reference>
<sequence>MPETELHVIFDQPNEVFFPGQPISGRVVLSTTKEKYKARAVNIKILGLAHTSWTDYESVRRVDADGKVSHHRQSVHYSANVNYLDYTLLLWACKDGSNELAAGEYAWSFSYNLPLNVPPSFEGKYGYLRYSVTAEVDRPWRLDKAKKRCITVSPLIDLNVIPHALTQINDQASENLGCCCFKKGYLELRVNIPKTGFVPGETVPMNIHILNHSSVPVTEVKAKIIQQCKFIAYRNGTTFHYGGGYETGMSGQLQETKHDTKTVVKHGQEMTVAPRNEHKFAMELRLPSVTPTINQFSPVITVEYIVQFHVETSSTFGSDVDCEMGILIGTVPIRQFLPPAYYPQDPNLPQILPTPIGGGVVAPPPGYGFLPMADGSEKGAGDASYPAASMPMYPIPNVPYPSKDDGTVVIPSAPPLSYEESMFGQDGTELNTDENEQPFAPKYPVFNNLPVYNPTAPPPE</sequence>
<dbReference type="InterPro" id="IPR014752">
    <property type="entry name" value="Arrestin-like_C"/>
</dbReference>
<dbReference type="Gene3D" id="2.60.40.640">
    <property type="match status" value="2"/>
</dbReference>
<dbReference type="GeneID" id="175022"/>
<dbReference type="InterPro" id="IPR011021">
    <property type="entry name" value="Arrestin-like_N"/>
</dbReference>
<dbReference type="PaxDb" id="6239-R06B9.3"/>
<dbReference type="CTD" id="175022"/>
<dbReference type="IntAct" id="O17982">
    <property type="interactions" value="7"/>
</dbReference>
<dbReference type="InParanoid" id="O17982"/>
<evidence type="ECO:0007829" key="7">
    <source>
        <dbReference type="PeptideAtlas" id="O17982"/>
    </source>
</evidence>
<dbReference type="AlphaFoldDB" id="O17982"/>
<dbReference type="PANTHER" id="PTHR11188">
    <property type="entry name" value="ARRESTIN DOMAIN CONTAINING PROTEIN"/>
    <property type="match status" value="1"/>
</dbReference>
<evidence type="ECO:0000256" key="1">
    <source>
        <dbReference type="ARBA" id="ARBA00005298"/>
    </source>
</evidence>
<dbReference type="WormBase" id="R06B9.3">
    <property type="protein sequence ID" value="CE16301"/>
    <property type="gene ID" value="WBGene00011054"/>
    <property type="gene designation" value="arrd-13"/>
</dbReference>
<dbReference type="InterPro" id="IPR050357">
    <property type="entry name" value="Arrestin_domain-protein"/>
</dbReference>
<evidence type="ECO:0000313" key="6">
    <source>
        <dbReference type="WormBase" id="R06B9.3"/>
    </source>
</evidence>
<comment type="similarity">
    <text evidence="1">Belongs to the arrestin family.</text>
</comment>
<dbReference type="FunCoup" id="O17982">
    <property type="interactions" value="199"/>
</dbReference>
<dbReference type="InterPro" id="IPR011022">
    <property type="entry name" value="Arrestin_C-like"/>
</dbReference>
<dbReference type="eggNOG" id="KOG3780">
    <property type="taxonomic scope" value="Eukaryota"/>
</dbReference>
<dbReference type="InterPro" id="IPR014756">
    <property type="entry name" value="Ig_E-set"/>
</dbReference>
<dbReference type="RefSeq" id="NP_496882.1">
    <property type="nucleotide sequence ID" value="NM_064481.7"/>
</dbReference>
<feature type="domain" description="Arrestin C-terminal-like" evidence="3">
    <location>
        <begin position="182"/>
        <end position="333"/>
    </location>
</feature>
<dbReference type="DIP" id="DIP-27381N"/>